<dbReference type="Gene3D" id="1.10.10.60">
    <property type="entry name" value="Homeodomain-like"/>
    <property type="match status" value="1"/>
</dbReference>
<keyword evidence="2" id="KW-0805">Transcription regulation</keyword>
<evidence type="ECO:0000256" key="4">
    <source>
        <dbReference type="ARBA" id="ARBA00023159"/>
    </source>
</evidence>
<dbReference type="InterPro" id="IPR011051">
    <property type="entry name" value="RmlC_Cupin_sf"/>
</dbReference>
<dbReference type="PROSITE" id="PS01124">
    <property type="entry name" value="HTH_ARAC_FAMILY_2"/>
    <property type="match status" value="1"/>
</dbReference>
<evidence type="ECO:0000256" key="1">
    <source>
        <dbReference type="ARBA" id="ARBA00022491"/>
    </source>
</evidence>
<dbReference type="GO" id="GO:0003700">
    <property type="term" value="F:DNA-binding transcription factor activity"/>
    <property type="evidence" value="ECO:0007669"/>
    <property type="project" value="InterPro"/>
</dbReference>
<organism evidence="7 8">
    <name type="scientific">Bordetella genomosp. 10</name>
    <dbReference type="NCBI Taxonomy" id="1416804"/>
    <lineage>
        <taxon>Bacteria</taxon>
        <taxon>Pseudomonadati</taxon>
        <taxon>Pseudomonadota</taxon>
        <taxon>Betaproteobacteria</taxon>
        <taxon>Burkholderiales</taxon>
        <taxon>Alcaligenaceae</taxon>
        <taxon>Bordetella</taxon>
    </lineage>
</organism>
<dbReference type="PANTHER" id="PTHR11019">
    <property type="entry name" value="HTH-TYPE TRANSCRIPTIONAL REGULATOR NIMR"/>
    <property type="match status" value="1"/>
</dbReference>
<evidence type="ECO:0000256" key="5">
    <source>
        <dbReference type="ARBA" id="ARBA00023163"/>
    </source>
</evidence>
<gene>
    <name evidence="7" type="ORF">CAL29_30910</name>
</gene>
<dbReference type="RefSeq" id="WP_094856625.1">
    <property type="nucleotide sequence ID" value="NZ_NEVM01000005.1"/>
</dbReference>
<evidence type="ECO:0000313" key="8">
    <source>
        <dbReference type="Proteomes" id="UP000216020"/>
    </source>
</evidence>
<dbReference type="FunFam" id="1.10.10.60:FF:000132">
    <property type="entry name" value="AraC family transcriptional regulator"/>
    <property type="match status" value="1"/>
</dbReference>
<sequence>MTRSQQILESVQSASIAATGADDASEWLDGPAVIAQAGDDDAGSQYRLGSREYPWHRHVRGQVACVETGMAQIRTQAGAWLLPPGRACWIPAGTLHQGRVRDAATGWSLLITPRAARRLPAEPCVIGISELLSSLVRRAQAWDARRPLTPAQARIARVILDELCAAPHEALHLPMPASERLATLARALMDEPGDRRTLEAWAATLAMSASTLRRRVSAETGMTFGRWRQQIQLVHALERLVNGASVADVAHALGYATPSNFIAMFRQAFGATPARYATSHRRTAPAPVKCMDNRAR</sequence>
<dbReference type="InterPro" id="IPR003313">
    <property type="entry name" value="AraC-bd"/>
</dbReference>
<dbReference type="SUPFAM" id="SSF46689">
    <property type="entry name" value="Homeodomain-like"/>
    <property type="match status" value="1"/>
</dbReference>
<reference evidence="8" key="1">
    <citation type="submission" date="2017-05" db="EMBL/GenBank/DDBJ databases">
        <title>Complete and WGS of Bordetella genogroups.</title>
        <authorList>
            <person name="Spilker T."/>
            <person name="Lipuma J."/>
        </authorList>
    </citation>
    <scope>NUCLEOTIDE SEQUENCE [LARGE SCALE GENOMIC DNA]</scope>
    <source>
        <strain evidence="8">AU16122</strain>
    </source>
</reference>
<keyword evidence="8" id="KW-1185">Reference proteome</keyword>
<dbReference type="EMBL" id="NEVM01000005">
    <property type="protein sequence ID" value="OZI32229.1"/>
    <property type="molecule type" value="Genomic_DNA"/>
</dbReference>
<keyword evidence="1" id="KW-0678">Repressor</keyword>
<name>A0A261S4E7_9BORD</name>
<dbReference type="Pfam" id="PF02311">
    <property type="entry name" value="AraC_binding"/>
    <property type="match status" value="1"/>
</dbReference>
<dbReference type="Proteomes" id="UP000216020">
    <property type="component" value="Unassembled WGS sequence"/>
</dbReference>
<dbReference type="GO" id="GO:0043565">
    <property type="term" value="F:sequence-specific DNA binding"/>
    <property type="evidence" value="ECO:0007669"/>
    <property type="project" value="InterPro"/>
</dbReference>
<evidence type="ECO:0000313" key="7">
    <source>
        <dbReference type="EMBL" id="OZI32229.1"/>
    </source>
</evidence>
<feature type="domain" description="HTH araC/xylS-type" evidence="6">
    <location>
        <begin position="179"/>
        <end position="279"/>
    </location>
</feature>
<dbReference type="OrthoDB" id="2536004at2"/>
<dbReference type="PANTHER" id="PTHR11019:SF159">
    <property type="entry name" value="TRANSCRIPTIONAL REGULATOR-RELATED"/>
    <property type="match status" value="1"/>
</dbReference>
<dbReference type="Gene3D" id="2.60.120.10">
    <property type="entry name" value="Jelly Rolls"/>
    <property type="match status" value="1"/>
</dbReference>
<dbReference type="PROSITE" id="PS00041">
    <property type="entry name" value="HTH_ARAC_FAMILY_1"/>
    <property type="match status" value="1"/>
</dbReference>
<evidence type="ECO:0000256" key="2">
    <source>
        <dbReference type="ARBA" id="ARBA00023015"/>
    </source>
</evidence>
<dbReference type="InterPro" id="IPR018060">
    <property type="entry name" value="HTH_AraC"/>
</dbReference>
<proteinExistence type="predicted"/>
<dbReference type="Pfam" id="PF12833">
    <property type="entry name" value="HTH_18"/>
    <property type="match status" value="1"/>
</dbReference>
<evidence type="ECO:0000259" key="6">
    <source>
        <dbReference type="PROSITE" id="PS01124"/>
    </source>
</evidence>
<dbReference type="AlphaFoldDB" id="A0A261S4E7"/>
<dbReference type="InterPro" id="IPR009057">
    <property type="entry name" value="Homeodomain-like_sf"/>
</dbReference>
<keyword evidence="4" id="KW-0010">Activator</keyword>
<dbReference type="SMART" id="SM00342">
    <property type="entry name" value="HTH_ARAC"/>
    <property type="match status" value="1"/>
</dbReference>
<keyword evidence="5" id="KW-0804">Transcription</keyword>
<dbReference type="CDD" id="cd06124">
    <property type="entry name" value="cupin_NimR-like_N"/>
    <property type="match status" value="1"/>
</dbReference>
<comment type="caution">
    <text evidence="7">The sequence shown here is derived from an EMBL/GenBank/DDBJ whole genome shotgun (WGS) entry which is preliminary data.</text>
</comment>
<dbReference type="InterPro" id="IPR020449">
    <property type="entry name" value="Tscrpt_reg_AraC-type_HTH"/>
</dbReference>
<dbReference type="PRINTS" id="PR00032">
    <property type="entry name" value="HTHARAC"/>
</dbReference>
<dbReference type="SUPFAM" id="SSF51182">
    <property type="entry name" value="RmlC-like cupins"/>
    <property type="match status" value="1"/>
</dbReference>
<dbReference type="InterPro" id="IPR014710">
    <property type="entry name" value="RmlC-like_jellyroll"/>
</dbReference>
<protein>
    <submittedName>
        <fullName evidence="7">AraC family transcriptional regulator</fullName>
    </submittedName>
</protein>
<keyword evidence="3" id="KW-0238">DNA-binding</keyword>
<dbReference type="InterPro" id="IPR018062">
    <property type="entry name" value="HTH_AraC-typ_CS"/>
</dbReference>
<accession>A0A261S4E7</accession>
<evidence type="ECO:0000256" key="3">
    <source>
        <dbReference type="ARBA" id="ARBA00023125"/>
    </source>
</evidence>